<evidence type="ECO:0000259" key="3">
    <source>
        <dbReference type="PROSITE" id="PS50837"/>
    </source>
</evidence>
<dbReference type="SMART" id="SM00248">
    <property type="entry name" value="ANK"/>
    <property type="match status" value="8"/>
</dbReference>
<evidence type="ECO:0000313" key="5">
    <source>
        <dbReference type="Proteomes" id="UP000759537"/>
    </source>
</evidence>
<dbReference type="InterPro" id="IPR054471">
    <property type="entry name" value="GPIID_WHD"/>
</dbReference>
<keyword evidence="2" id="KW-0040">ANK repeat</keyword>
<dbReference type="Pfam" id="PF17109">
    <property type="entry name" value="Goodbye"/>
    <property type="match status" value="1"/>
</dbReference>
<dbReference type="Pfam" id="PF24883">
    <property type="entry name" value="NPHP3_N"/>
    <property type="match status" value="1"/>
</dbReference>
<name>A0A9P5JT63_9AGAM</name>
<dbReference type="PROSITE" id="PS50297">
    <property type="entry name" value="ANK_REP_REGION"/>
    <property type="match status" value="4"/>
</dbReference>
<dbReference type="Gene3D" id="3.40.50.300">
    <property type="entry name" value="P-loop containing nucleotide triphosphate hydrolases"/>
    <property type="match status" value="1"/>
</dbReference>
<accession>A0A9P5JT63</accession>
<dbReference type="Gene3D" id="1.25.40.20">
    <property type="entry name" value="Ankyrin repeat-containing domain"/>
    <property type="match status" value="3"/>
</dbReference>
<dbReference type="PANTHER" id="PTHR10039:SF16">
    <property type="entry name" value="GPI INOSITOL-DEACYLASE"/>
    <property type="match status" value="1"/>
</dbReference>
<dbReference type="PROSITE" id="PS50837">
    <property type="entry name" value="NACHT"/>
    <property type="match status" value="1"/>
</dbReference>
<gene>
    <name evidence="4" type="ORF">DFH94DRAFT_802640</name>
</gene>
<proteinExistence type="predicted"/>
<dbReference type="InterPro" id="IPR027417">
    <property type="entry name" value="P-loop_NTPase"/>
</dbReference>
<dbReference type="InterPro" id="IPR007111">
    <property type="entry name" value="NACHT_NTPase"/>
</dbReference>
<feature type="repeat" description="ANK" evidence="2">
    <location>
        <begin position="1173"/>
        <end position="1205"/>
    </location>
</feature>
<organism evidence="4 5">
    <name type="scientific">Russula ochroleuca</name>
    <dbReference type="NCBI Taxonomy" id="152965"/>
    <lineage>
        <taxon>Eukaryota</taxon>
        <taxon>Fungi</taxon>
        <taxon>Dikarya</taxon>
        <taxon>Basidiomycota</taxon>
        <taxon>Agaricomycotina</taxon>
        <taxon>Agaricomycetes</taxon>
        <taxon>Russulales</taxon>
        <taxon>Russulaceae</taxon>
        <taxon>Russula</taxon>
    </lineage>
</organism>
<keyword evidence="5" id="KW-1185">Reference proteome</keyword>
<feature type="domain" description="NACHT" evidence="3">
    <location>
        <begin position="474"/>
        <end position="626"/>
    </location>
</feature>
<dbReference type="InterPro" id="IPR056884">
    <property type="entry name" value="NPHP3-like_N"/>
</dbReference>
<comment type="caution">
    <text evidence="4">The sequence shown here is derived from an EMBL/GenBank/DDBJ whole genome shotgun (WGS) entry which is preliminary data.</text>
</comment>
<dbReference type="Proteomes" id="UP000759537">
    <property type="component" value="Unassembled WGS sequence"/>
</dbReference>
<evidence type="ECO:0000256" key="2">
    <source>
        <dbReference type="PROSITE-ProRule" id="PRU00023"/>
    </source>
</evidence>
<reference evidence="4" key="1">
    <citation type="submission" date="2019-10" db="EMBL/GenBank/DDBJ databases">
        <authorList>
            <consortium name="DOE Joint Genome Institute"/>
            <person name="Kuo A."/>
            <person name="Miyauchi S."/>
            <person name="Kiss E."/>
            <person name="Drula E."/>
            <person name="Kohler A."/>
            <person name="Sanchez-Garcia M."/>
            <person name="Andreopoulos B."/>
            <person name="Barry K.W."/>
            <person name="Bonito G."/>
            <person name="Buee M."/>
            <person name="Carver A."/>
            <person name="Chen C."/>
            <person name="Cichocki N."/>
            <person name="Clum A."/>
            <person name="Culley D."/>
            <person name="Crous P.W."/>
            <person name="Fauchery L."/>
            <person name="Girlanda M."/>
            <person name="Hayes R."/>
            <person name="Keri Z."/>
            <person name="LaButti K."/>
            <person name="Lipzen A."/>
            <person name="Lombard V."/>
            <person name="Magnuson J."/>
            <person name="Maillard F."/>
            <person name="Morin E."/>
            <person name="Murat C."/>
            <person name="Nolan M."/>
            <person name="Ohm R."/>
            <person name="Pangilinan J."/>
            <person name="Pereira M."/>
            <person name="Perotto S."/>
            <person name="Peter M."/>
            <person name="Riley R."/>
            <person name="Sitrit Y."/>
            <person name="Stielow B."/>
            <person name="Szollosi G."/>
            <person name="Zifcakova L."/>
            <person name="Stursova M."/>
            <person name="Spatafora J.W."/>
            <person name="Tedersoo L."/>
            <person name="Vaario L.-M."/>
            <person name="Yamada A."/>
            <person name="Yan M."/>
            <person name="Wang P."/>
            <person name="Xu J."/>
            <person name="Bruns T."/>
            <person name="Baldrian P."/>
            <person name="Vilgalys R."/>
            <person name="Henrissat B."/>
            <person name="Grigoriev I.V."/>
            <person name="Hibbett D."/>
            <person name="Nagy L.G."/>
            <person name="Martin F.M."/>
        </authorList>
    </citation>
    <scope>NUCLEOTIDE SEQUENCE</scope>
    <source>
        <strain evidence="4">Prilba</strain>
    </source>
</reference>
<evidence type="ECO:0000313" key="4">
    <source>
        <dbReference type="EMBL" id="KAF8461455.1"/>
    </source>
</evidence>
<feature type="repeat" description="ANK" evidence="2">
    <location>
        <begin position="1206"/>
        <end position="1240"/>
    </location>
</feature>
<dbReference type="InterPro" id="IPR031350">
    <property type="entry name" value="Goodbye_dom"/>
</dbReference>
<evidence type="ECO:0000256" key="1">
    <source>
        <dbReference type="ARBA" id="ARBA00022737"/>
    </source>
</evidence>
<dbReference type="SUPFAM" id="SSF52540">
    <property type="entry name" value="P-loop containing nucleoside triphosphate hydrolases"/>
    <property type="match status" value="1"/>
</dbReference>
<dbReference type="EMBL" id="WHVB01000129">
    <property type="protein sequence ID" value="KAF8461455.1"/>
    <property type="molecule type" value="Genomic_DNA"/>
</dbReference>
<dbReference type="Pfam" id="PF13857">
    <property type="entry name" value="Ank_5"/>
    <property type="match status" value="1"/>
</dbReference>
<dbReference type="Pfam" id="PF12796">
    <property type="entry name" value="Ank_2"/>
    <property type="match status" value="2"/>
</dbReference>
<dbReference type="PROSITE" id="PS50088">
    <property type="entry name" value="ANK_REPEAT"/>
    <property type="match status" value="4"/>
</dbReference>
<feature type="repeat" description="ANK" evidence="2">
    <location>
        <begin position="1125"/>
        <end position="1172"/>
    </location>
</feature>
<reference evidence="4" key="2">
    <citation type="journal article" date="2020" name="Nat. Commun.">
        <title>Large-scale genome sequencing of mycorrhizal fungi provides insights into the early evolution of symbiotic traits.</title>
        <authorList>
            <person name="Miyauchi S."/>
            <person name="Kiss E."/>
            <person name="Kuo A."/>
            <person name="Drula E."/>
            <person name="Kohler A."/>
            <person name="Sanchez-Garcia M."/>
            <person name="Morin E."/>
            <person name="Andreopoulos B."/>
            <person name="Barry K.W."/>
            <person name="Bonito G."/>
            <person name="Buee M."/>
            <person name="Carver A."/>
            <person name="Chen C."/>
            <person name="Cichocki N."/>
            <person name="Clum A."/>
            <person name="Culley D."/>
            <person name="Crous P.W."/>
            <person name="Fauchery L."/>
            <person name="Girlanda M."/>
            <person name="Hayes R.D."/>
            <person name="Keri Z."/>
            <person name="LaButti K."/>
            <person name="Lipzen A."/>
            <person name="Lombard V."/>
            <person name="Magnuson J."/>
            <person name="Maillard F."/>
            <person name="Murat C."/>
            <person name="Nolan M."/>
            <person name="Ohm R.A."/>
            <person name="Pangilinan J."/>
            <person name="Pereira M.F."/>
            <person name="Perotto S."/>
            <person name="Peter M."/>
            <person name="Pfister S."/>
            <person name="Riley R."/>
            <person name="Sitrit Y."/>
            <person name="Stielow J.B."/>
            <person name="Szollosi G."/>
            <person name="Zifcakova L."/>
            <person name="Stursova M."/>
            <person name="Spatafora J.W."/>
            <person name="Tedersoo L."/>
            <person name="Vaario L.M."/>
            <person name="Yamada A."/>
            <person name="Yan M."/>
            <person name="Wang P."/>
            <person name="Xu J."/>
            <person name="Bruns T."/>
            <person name="Baldrian P."/>
            <person name="Vilgalys R."/>
            <person name="Dunand C."/>
            <person name="Henrissat B."/>
            <person name="Grigoriev I.V."/>
            <person name="Hibbett D."/>
            <person name="Nagy L.G."/>
            <person name="Martin F.M."/>
        </authorList>
    </citation>
    <scope>NUCLEOTIDE SEQUENCE</scope>
    <source>
        <strain evidence="4">Prilba</strain>
    </source>
</reference>
<dbReference type="OrthoDB" id="194358at2759"/>
<dbReference type="Gene3D" id="1.20.5.1070">
    <property type="entry name" value="Head and neck region of the ectodomain of NDV fusion glycoprotein"/>
    <property type="match status" value="1"/>
</dbReference>
<dbReference type="InterPro" id="IPR036770">
    <property type="entry name" value="Ankyrin_rpt-contain_sf"/>
</dbReference>
<sequence length="1299" mass="144115">MVARMLKSPLYWSPIRSRRPSLQPRQLELVVDRDDPMPQWRGICYMRECENWSVVEHLKPEAETDPALPYTAKRWQNGIATCSQQGVRETERTQRCLIDILKLDQGQQKTDRGMKWVMKSMKSVSDAATTMSCPWSDVILGILATPRGSVASTLDKYKKRTKRDLLTHPLASQLQSCDSPGAILAILQQQVQGSDQSRNSDERWSRWLDPTVNVLYALSATLGAGVGLVFSPATVIFSGIGVLLSAAKDVRASQDILIDIFERVEMFFRRLEIYIGVTPTPEMMGIIIQIMAEVLSILGIATKEIKQGRMKKYLKKLIGGTDIEDGLKRLDKLTQEESRMAAAENLKATHAVGERVKGVADTAAAIDNRVADVDDRVAGVDERVAGVVDQVAGVDDRVVGVGERVADVDERVAGIGDQVTGVDERNQLRENIHKWLSPPDPSTNHNIACGTHHKKTATWFFQGSIFQEWKSTGSLLWIHGKPGSGKSIICSTVIQDIEAMCKAGQASMAYFYFDFRDANKQGLRDLVHSLLIQLSARSGPRCDILSDLYSAHDQGKNQPSDSISAKCLKEMLALPNQPPTYLIIDALDESPNAPGIPSPREMVLQLLEELVNLSLPNLHICVTSRPEIDIRNVLGPLASRRVSLHDQTGQKKDIADYIRSVVYSNSEQIMRRWRMEDKELVIETLSERADGMFRWAFCQLEALRYCLPPSVRRTLDELPESLDETYERVLKEIKKPNRDHARRLLQCLVVAIRPLDVKELAEVLAVDFDDTDGIPKLKTSWRWEDQEQALLSSCSSLITIVETDYSRVVQFSHFSVKEYLTSARLATPSADVSRYHIDLESAHTILAQACMSVLLQPDNGVEESGAIEKRSPLAGYAARHWVTHAQFERVSSFLRKAMEYLLDLDMPYFAAWVQLYDIDTHPDFGSSSLHWSAVSTKSGATPLYLAALCGLQDLAEHLVVKYPQHMNAIGGHYGTPLVAALAGRHFQTANLLHHKGAHVNARSSDSDTALCSAAWYGDLEMVQVLLNLKVNVNDRGLNNWTPIHTASQGPTSTSPHTSYNNPQLLPDVALLLLEHGADVNARIEHEGEDDEGVTPLHLAAADYGRVEVVRVLLEHGANVGAEDNKGRTPLHEAADYRRIEGNYGRVEGYVSGKVELVRVLLEHGANVGAEDSEGRTSLHVAAEHAKVEVVRLLLEHGANVGAQDNEGRTPLHKAVAREYGMVEVIRVLLEHGANVGAQDSKGRTPFQMVSPWRNEIKVLLLEHGAEGVLEHDLHSTTSSLQEIIDYFFSLASAGNDDAS</sequence>
<dbReference type="PANTHER" id="PTHR10039">
    <property type="entry name" value="AMELOGENIN"/>
    <property type="match status" value="1"/>
</dbReference>
<dbReference type="Pfam" id="PF22939">
    <property type="entry name" value="WHD_GPIID"/>
    <property type="match status" value="1"/>
</dbReference>
<keyword evidence="1" id="KW-0677">Repeat</keyword>
<dbReference type="PRINTS" id="PR01415">
    <property type="entry name" value="ANKYRIN"/>
</dbReference>
<feature type="repeat" description="ANK" evidence="2">
    <location>
        <begin position="1091"/>
        <end position="1124"/>
    </location>
</feature>
<protein>
    <recommendedName>
        <fullName evidence="3">NACHT domain-containing protein</fullName>
    </recommendedName>
</protein>
<dbReference type="SUPFAM" id="SSF48403">
    <property type="entry name" value="Ankyrin repeat"/>
    <property type="match status" value="1"/>
</dbReference>
<dbReference type="InterPro" id="IPR002110">
    <property type="entry name" value="Ankyrin_rpt"/>
</dbReference>